<keyword evidence="8" id="KW-1185">Reference proteome</keyword>
<organism evidence="7 8">
    <name type="scientific">Edaphobacter dinghuensis</name>
    <dbReference type="NCBI Taxonomy" id="1560005"/>
    <lineage>
        <taxon>Bacteria</taxon>
        <taxon>Pseudomonadati</taxon>
        <taxon>Acidobacteriota</taxon>
        <taxon>Terriglobia</taxon>
        <taxon>Terriglobales</taxon>
        <taxon>Acidobacteriaceae</taxon>
        <taxon>Edaphobacter</taxon>
    </lineage>
</organism>
<dbReference type="AlphaFoldDB" id="A0A917M8Q9"/>
<dbReference type="InterPro" id="IPR005467">
    <property type="entry name" value="His_kinase_dom"/>
</dbReference>
<dbReference type="SMART" id="SM00387">
    <property type="entry name" value="HATPase_c"/>
    <property type="match status" value="1"/>
</dbReference>
<reference evidence="7" key="1">
    <citation type="journal article" date="2014" name="Int. J. Syst. Evol. Microbiol.">
        <title>Complete genome sequence of Corynebacterium casei LMG S-19264T (=DSM 44701T), isolated from a smear-ripened cheese.</title>
        <authorList>
            <consortium name="US DOE Joint Genome Institute (JGI-PGF)"/>
            <person name="Walter F."/>
            <person name="Albersmeier A."/>
            <person name="Kalinowski J."/>
            <person name="Ruckert C."/>
        </authorList>
    </citation>
    <scope>NUCLEOTIDE SEQUENCE</scope>
    <source>
        <strain evidence="7">CGMCC 1.12997</strain>
    </source>
</reference>
<keyword evidence="4" id="KW-0418">Kinase</keyword>
<evidence type="ECO:0000313" key="7">
    <source>
        <dbReference type="EMBL" id="GGG86371.1"/>
    </source>
</evidence>
<dbReference type="SUPFAM" id="SSF55874">
    <property type="entry name" value="ATPase domain of HSP90 chaperone/DNA topoisomerase II/histidine kinase"/>
    <property type="match status" value="1"/>
</dbReference>
<dbReference type="PRINTS" id="PR00344">
    <property type="entry name" value="BCTRLSENSOR"/>
</dbReference>
<dbReference type="GO" id="GO:0000160">
    <property type="term" value="P:phosphorelay signal transduction system"/>
    <property type="evidence" value="ECO:0007669"/>
    <property type="project" value="UniProtKB-KW"/>
</dbReference>
<evidence type="ECO:0000256" key="1">
    <source>
        <dbReference type="ARBA" id="ARBA00000085"/>
    </source>
</evidence>
<dbReference type="GO" id="GO:0004673">
    <property type="term" value="F:protein histidine kinase activity"/>
    <property type="evidence" value="ECO:0007669"/>
    <property type="project" value="UniProtKB-EC"/>
</dbReference>
<dbReference type="EC" id="2.7.13.3" evidence="2"/>
<evidence type="ECO:0000256" key="2">
    <source>
        <dbReference type="ARBA" id="ARBA00012438"/>
    </source>
</evidence>
<dbReference type="Pfam" id="PF02518">
    <property type="entry name" value="HATPase_c"/>
    <property type="match status" value="1"/>
</dbReference>
<keyword evidence="3" id="KW-0808">Transferase</keyword>
<evidence type="ECO:0000259" key="6">
    <source>
        <dbReference type="PROSITE" id="PS50109"/>
    </source>
</evidence>
<dbReference type="InterPro" id="IPR050736">
    <property type="entry name" value="Sensor_HK_Regulatory"/>
</dbReference>
<evidence type="ECO:0000313" key="8">
    <source>
        <dbReference type="Proteomes" id="UP000647241"/>
    </source>
</evidence>
<protein>
    <recommendedName>
        <fullName evidence="2">histidine kinase</fullName>
        <ecNumber evidence="2">2.7.13.3</ecNumber>
    </recommendedName>
</protein>
<comment type="caution">
    <text evidence="7">The sequence shown here is derived from an EMBL/GenBank/DDBJ whole genome shotgun (WGS) entry which is preliminary data.</text>
</comment>
<feature type="domain" description="Histidine kinase" evidence="6">
    <location>
        <begin position="1"/>
        <end position="194"/>
    </location>
</feature>
<accession>A0A917M8Q9</accession>
<keyword evidence="5" id="KW-0902">Two-component regulatory system</keyword>
<dbReference type="Proteomes" id="UP000647241">
    <property type="component" value="Unassembled WGS sequence"/>
</dbReference>
<comment type="catalytic activity">
    <reaction evidence="1">
        <text>ATP + protein L-histidine = ADP + protein N-phospho-L-histidine.</text>
        <dbReference type="EC" id="2.7.13.3"/>
    </reaction>
</comment>
<dbReference type="InterPro" id="IPR036890">
    <property type="entry name" value="HATPase_C_sf"/>
</dbReference>
<dbReference type="InterPro" id="IPR004358">
    <property type="entry name" value="Sig_transdc_His_kin-like_C"/>
</dbReference>
<gene>
    <name evidence="7" type="ORF">GCM10011585_32860</name>
</gene>
<evidence type="ECO:0000256" key="4">
    <source>
        <dbReference type="ARBA" id="ARBA00022777"/>
    </source>
</evidence>
<name>A0A917M8Q9_9BACT</name>
<evidence type="ECO:0000256" key="3">
    <source>
        <dbReference type="ARBA" id="ARBA00022679"/>
    </source>
</evidence>
<dbReference type="PANTHER" id="PTHR43711">
    <property type="entry name" value="TWO-COMPONENT HISTIDINE KINASE"/>
    <property type="match status" value="1"/>
</dbReference>
<dbReference type="CDD" id="cd00075">
    <property type="entry name" value="HATPase"/>
    <property type="match status" value="1"/>
</dbReference>
<evidence type="ECO:0000256" key="5">
    <source>
        <dbReference type="ARBA" id="ARBA00023012"/>
    </source>
</evidence>
<reference evidence="7" key="2">
    <citation type="submission" date="2020-09" db="EMBL/GenBank/DDBJ databases">
        <authorList>
            <person name="Sun Q."/>
            <person name="Zhou Y."/>
        </authorList>
    </citation>
    <scope>NUCLEOTIDE SEQUENCE</scope>
    <source>
        <strain evidence="7">CGMCC 1.12997</strain>
    </source>
</reference>
<dbReference type="PROSITE" id="PS50109">
    <property type="entry name" value="HIS_KIN"/>
    <property type="match status" value="1"/>
</dbReference>
<dbReference type="InterPro" id="IPR003594">
    <property type="entry name" value="HATPase_dom"/>
</dbReference>
<dbReference type="PANTHER" id="PTHR43711:SF1">
    <property type="entry name" value="HISTIDINE KINASE 1"/>
    <property type="match status" value="1"/>
</dbReference>
<sequence>MSVIEQHKHLEAIDRDIRRTMDVIGSVSQFAMLESNIQRNFVPISVVDLLEQTSRIFEFEACRKGVEIDLQIEPSIGTINAEKLLLRRAVENLISNALRFSPEGGIITVMAKRAGGLISLSVADTGLGISDEDLPRIFDFAFQGTDQRLPCVHGEMGVGLALVKKVAELHGGRVAAMNRVDRGAEFTLFLPIAPCALNAASPAQSVTHSSYTSH</sequence>
<dbReference type="Gene3D" id="3.30.565.10">
    <property type="entry name" value="Histidine kinase-like ATPase, C-terminal domain"/>
    <property type="match status" value="1"/>
</dbReference>
<dbReference type="EMBL" id="BMGT01000004">
    <property type="protein sequence ID" value="GGG86371.1"/>
    <property type="molecule type" value="Genomic_DNA"/>
</dbReference>
<proteinExistence type="predicted"/>